<dbReference type="GO" id="GO:0005634">
    <property type="term" value="C:nucleus"/>
    <property type="evidence" value="ECO:0007669"/>
    <property type="project" value="UniProtKB-SubCell"/>
</dbReference>
<dbReference type="InterPro" id="IPR050613">
    <property type="entry name" value="Sec_Metabolite_Reg"/>
</dbReference>
<sequence length="459" mass="52015">MLAIFFRGESFIVPFVHIGQFRRDYRAFWADPTAVNPLWLSMLFSICSVATIIASTIGPPQASREETIDKAAKFHVAAGQSLVAGEYHRPQPLVLEALAMYAQGKSMRSLDPSREAGAIFSMIVRMAYEMGYHRDPDKLGNFTPFEGEMRRRLWAMMKQVDLMTSFQLGLPSNIRFENCDTKAPRNLTDYDFDVDTKILPESRPEEEPVNLLWFIVKDRQMDSFMKVCQEALSFHEKSEAEVLKLDAEIRHMQTTIPPMLRARPIADSSGDSPFLIMVRIYVEFIYLKSLCVLHRRYMGCGRVFSTQSCIEAGRRLVSQFVEIHQEFQPGGQLHQARWMLTNFTMNDFLMGVMVLCQIVNIWRSKGRHSAVDPGTEGATLTLLKQALAICVEKSPASRDARYVARAIKVILDGPVGPARNESSLFVLGEEGEDVGTSLGWLDNFHGEMDWHLLDSLALD</sequence>
<dbReference type="AlphaFoldDB" id="A0A9W9TZZ8"/>
<dbReference type="SMART" id="SM00906">
    <property type="entry name" value="Fungal_trans"/>
    <property type="match status" value="1"/>
</dbReference>
<dbReference type="EMBL" id="JAPQKS010000002">
    <property type="protein sequence ID" value="KAJ5247854.1"/>
    <property type="molecule type" value="Genomic_DNA"/>
</dbReference>
<comment type="caution">
    <text evidence="6">The sequence shown here is derived from an EMBL/GenBank/DDBJ whole genome shotgun (WGS) entry which is preliminary data.</text>
</comment>
<protein>
    <recommendedName>
        <fullName evidence="5">Xylanolytic transcriptional activator regulatory domain-containing protein</fullName>
    </recommendedName>
</protein>
<dbReference type="PANTHER" id="PTHR31001:SF49">
    <property type="entry name" value="ZN(II)2CYS6 TRANSCRIPTION FACTOR (EUROFUNG)"/>
    <property type="match status" value="1"/>
</dbReference>
<dbReference type="RefSeq" id="XP_058335275.1">
    <property type="nucleotide sequence ID" value="XM_058472134.1"/>
</dbReference>
<keyword evidence="4" id="KW-0539">Nucleus</keyword>
<evidence type="ECO:0000256" key="2">
    <source>
        <dbReference type="ARBA" id="ARBA00023015"/>
    </source>
</evidence>
<reference evidence="6" key="2">
    <citation type="journal article" date="2023" name="IMA Fungus">
        <title>Comparative genomic study of the Penicillium genus elucidates a diverse pangenome and 15 lateral gene transfer events.</title>
        <authorList>
            <person name="Petersen C."/>
            <person name="Sorensen T."/>
            <person name="Nielsen M.R."/>
            <person name="Sondergaard T.E."/>
            <person name="Sorensen J.L."/>
            <person name="Fitzpatrick D.A."/>
            <person name="Frisvad J.C."/>
            <person name="Nielsen K.L."/>
        </authorList>
    </citation>
    <scope>NUCLEOTIDE SEQUENCE</scope>
    <source>
        <strain evidence="6">IBT 19713</strain>
    </source>
</reference>
<dbReference type="PANTHER" id="PTHR31001">
    <property type="entry name" value="UNCHARACTERIZED TRANSCRIPTIONAL REGULATORY PROTEIN"/>
    <property type="match status" value="1"/>
</dbReference>
<evidence type="ECO:0000256" key="4">
    <source>
        <dbReference type="ARBA" id="ARBA00023242"/>
    </source>
</evidence>
<evidence type="ECO:0000256" key="1">
    <source>
        <dbReference type="ARBA" id="ARBA00004123"/>
    </source>
</evidence>
<feature type="domain" description="Xylanolytic transcriptional activator regulatory" evidence="5">
    <location>
        <begin position="116"/>
        <end position="190"/>
    </location>
</feature>
<dbReference type="InterPro" id="IPR007219">
    <property type="entry name" value="XnlR_reg_dom"/>
</dbReference>
<dbReference type="CDD" id="cd12148">
    <property type="entry name" value="fungal_TF_MHR"/>
    <property type="match status" value="1"/>
</dbReference>
<keyword evidence="7" id="KW-1185">Reference proteome</keyword>
<dbReference type="Proteomes" id="UP001150941">
    <property type="component" value="Unassembled WGS sequence"/>
</dbReference>
<dbReference type="Pfam" id="PF04082">
    <property type="entry name" value="Fungal_trans"/>
    <property type="match status" value="1"/>
</dbReference>
<comment type="subcellular location">
    <subcellularLocation>
        <location evidence="1">Nucleus</location>
    </subcellularLocation>
</comment>
<evidence type="ECO:0000259" key="5">
    <source>
        <dbReference type="SMART" id="SM00906"/>
    </source>
</evidence>
<dbReference type="GO" id="GO:0003677">
    <property type="term" value="F:DNA binding"/>
    <property type="evidence" value="ECO:0007669"/>
    <property type="project" value="InterPro"/>
</dbReference>
<evidence type="ECO:0000256" key="3">
    <source>
        <dbReference type="ARBA" id="ARBA00023163"/>
    </source>
</evidence>
<gene>
    <name evidence="6" type="ORF">N7468_002837</name>
</gene>
<keyword evidence="2" id="KW-0805">Transcription regulation</keyword>
<name>A0A9W9TZZ8_9EURO</name>
<keyword evidence="3" id="KW-0804">Transcription</keyword>
<dbReference type="GO" id="GO:0006351">
    <property type="term" value="P:DNA-templated transcription"/>
    <property type="evidence" value="ECO:0007669"/>
    <property type="project" value="InterPro"/>
</dbReference>
<reference evidence="6" key="1">
    <citation type="submission" date="2022-11" db="EMBL/GenBank/DDBJ databases">
        <authorList>
            <person name="Petersen C."/>
        </authorList>
    </citation>
    <scope>NUCLEOTIDE SEQUENCE</scope>
    <source>
        <strain evidence="6">IBT 19713</strain>
    </source>
</reference>
<dbReference type="GeneID" id="83199437"/>
<organism evidence="6 7">
    <name type="scientific">Penicillium chermesinum</name>
    <dbReference type="NCBI Taxonomy" id="63820"/>
    <lineage>
        <taxon>Eukaryota</taxon>
        <taxon>Fungi</taxon>
        <taxon>Dikarya</taxon>
        <taxon>Ascomycota</taxon>
        <taxon>Pezizomycotina</taxon>
        <taxon>Eurotiomycetes</taxon>
        <taxon>Eurotiomycetidae</taxon>
        <taxon>Eurotiales</taxon>
        <taxon>Aspergillaceae</taxon>
        <taxon>Penicillium</taxon>
    </lineage>
</organism>
<dbReference type="OrthoDB" id="5431381at2759"/>
<dbReference type="GO" id="GO:0008270">
    <property type="term" value="F:zinc ion binding"/>
    <property type="evidence" value="ECO:0007669"/>
    <property type="project" value="InterPro"/>
</dbReference>
<proteinExistence type="predicted"/>
<accession>A0A9W9TZZ8</accession>
<evidence type="ECO:0000313" key="6">
    <source>
        <dbReference type="EMBL" id="KAJ5247854.1"/>
    </source>
</evidence>
<evidence type="ECO:0000313" key="7">
    <source>
        <dbReference type="Proteomes" id="UP001150941"/>
    </source>
</evidence>